<evidence type="ECO:0000313" key="3">
    <source>
        <dbReference type="EMBL" id="EZH73499.1"/>
    </source>
</evidence>
<dbReference type="SMART" id="SM00327">
    <property type="entry name" value="VWA"/>
    <property type="match status" value="1"/>
</dbReference>
<name>A0A023BU74_9FLAO</name>
<reference evidence="3 4" key="1">
    <citation type="submission" date="2014-04" db="EMBL/GenBank/DDBJ databases">
        <title>Aquimarina sp. 22II-S11-z7 Genome Sequencing.</title>
        <authorList>
            <person name="Lai Q."/>
        </authorList>
    </citation>
    <scope>NUCLEOTIDE SEQUENCE [LARGE SCALE GENOMIC DNA]</scope>
    <source>
        <strain evidence="3 4">22II-S11-z7</strain>
    </source>
</reference>
<gene>
    <name evidence="3" type="ORF">ATO12_16310</name>
</gene>
<evidence type="ECO:0000313" key="4">
    <source>
        <dbReference type="Proteomes" id="UP000023541"/>
    </source>
</evidence>
<dbReference type="Gene3D" id="3.40.50.410">
    <property type="entry name" value="von Willebrand factor, type A domain"/>
    <property type="match status" value="1"/>
</dbReference>
<dbReference type="InterPro" id="IPR011704">
    <property type="entry name" value="ATPase_dyneun-rel_AAA"/>
</dbReference>
<dbReference type="PROSITE" id="PS50234">
    <property type="entry name" value="VWFA"/>
    <property type="match status" value="1"/>
</dbReference>
<comment type="caution">
    <text evidence="3">The sequence shown here is derived from an EMBL/GenBank/DDBJ whole genome shotgun (WGS) entry which is preliminary data.</text>
</comment>
<keyword evidence="4" id="KW-1185">Reference proteome</keyword>
<dbReference type="Pfam" id="PF07728">
    <property type="entry name" value="AAA_5"/>
    <property type="match status" value="1"/>
</dbReference>
<dbReference type="PANTHER" id="PTHR35023:SF1">
    <property type="entry name" value="MG-PROTOPORPHYRIN IX CHELATASE"/>
    <property type="match status" value="1"/>
</dbReference>
<dbReference type="InterPro" id="IPR002035">
    <property type="entry name" value="VWF_A"/>
</dbReference>
<feature type="domain" description="VWFA" evidence="2">
    <location>
        <begin position="392"/>
        <end position="524"/>
    </location>
</feature>
<dbReference type="Gene3D" id="3.40.50.300">
    <property type="entry name" value="P-loop containing nucleotide triphosphate hydrolases"/>
    <property type="match status" value="1"/>
</dbReference>
<feature type="region of interest" description="Disordered" evidence="1">
    <location>
        <begin position="283"/>
        <end position="316"/>
    </location>
</feature>
<dbReference type="RefSeq" id="WP_051575785.1">
    <property type="nucleotide sequence ID" value="NZ_AQRA01000005.1"/>
</dbReference>
<proteinExistence type="predicted"/>
<dbReference type="SUPFAM" id="SSF53300">
    <property type="entry name" value="vWA-like"/>
    <property type="match status" value="1"/>
</dbReference>
<dbReference type="Pfam" id="PF17863">
    <property type="entry name" value="AAA_lid_2"/>
    <property type="match status" value="1"/>
</dbReference>
<dbReference type="Proteomes" id="UP000023541">
    <property type="component" value="Unassembled WGS sequence"/>
</dbReference>
<sequence>MKPKYTYPFTAIPDQEDLKLCLLLNLVDPSIGGVLATGDKGTAKTTMVRGLSQLMGEDFPFVNLPIGATEDRVLGSINLEALINQKTTIVDKGLLAQAHQGFLYIDEVNLLNDYLMDVLLDASATGGYHLEREGVSQWMDSRFCLVGTMNPEEGALRPQLLDRFGLSVTIQTPKEIETRTKIAMQRISFDSDPIAFYNQFQEEEQAIKHQVILAKKKLNAVAIPELVQEQCAALTIANQVEGMRADILLLKTARAYAAFYNEKLVTTEMVDTIAPFVLQHRTKEYTPPSDQNKENTSDTENHTPKEETAPQNEQNNTAFQLPKAVQQGLKFSASRATKKQEILLDSQQKLHSVAYPAERQQEISVLRSVKQYLKTGKFATVYKQATQKATARIIFLVDTSASMALDQQMAYLKGIIEKTITSYPLQKIQYAIVGLQDTTAKIIQEFTSNTQEISNINHQLRTGGKTNLGAAFFKVYELLRSVNTQTVQLFVFTDGKINAGAENPFQYAVSIYKKYLARIQKTTVIDTETGFVRLGKARQLAEQLKLKYTTVSGF</sequence>
<dbReference type="eggNOG" id="COG1240">
    <property type="taxonomic scope" value="Bacteria"/>
</dbReference>
<dbReference type="InterPro" id="IPR041628">
    <property type="entry name" value="ChlI/MoxR_AAA_lid"/>
</dbReference>
<evidence type="ECO:0000259" key="2">
    <source>
        <dbReference type="PROSITE" id="PS50234"/>
    </source>
</evidence>
<dbReference type="GO" id="GO:0016887">
    <property type="term" value="F:ATP hydrolysis activity"/>
    <property type="evidence" value="ECO:0007669"/>
    <property type="project" value="InterPro"/>
</dbReference>
<dbReference type="AlphaFoldDB" id="A0A023BU74"/>
<feature type="compositionally biased region" description="Basic and acidic residues" evidence="1">
    <location>
        <begin position="291"/>
        <end position="308"/>
    </location>
</feature>
<protein>
    <recommendedName>
        <fullName evidence="2">VWFA domain-containing protein</fullName>
    </recommendedName>
</protein>
<organism evidence="3 4">
    <name type="scientific">Aquimarina atlantica</name>
    <dbReference type="NCBI Taxonomy" id="1317122"/>
    <lineage>
        <taxon>Bacteria</taxon>
        <taxon>Pseudomonadati</taxon>
        <taxon>Bacteroidota</taxon>
        <taxon>Flavobacteriia</taxon>
        <taxon>Flavobacteriales</taxon>
        <taxon>Flavobacteriaceae</taxon>
        <taxon>Aquimarina</taxon>
    </lineage>
</organism>
<dbReference type="eggNOG" id="COG1239">
    <property type="taxonomic scope" value="Bacteria"/>
</dbReference>
<dbReference type="InterPro" id="IPR027417">
    <property type="entry name" value="P-loop_NTPase"/>
</dbReference>
<dbReference type="InterPro" id="IPR052989">
    <property type="entry name" value="Mg-chelatase_DI-like"/>
</dbReference>
<dbReference type="STRING" id="1317122.ATO12_16310"/>
<evidence type="ECO:0000256" key="1">
    <source>
        <dbReference type="SAM" id="MobiDB-lite"/>
    </source>
</evidence>
<dbReference type="SUPFAM" id="SSF52540">
    <property type="entry name" value="P-loop containing nucleoside triphosphate hydrolases"/>
    <property type="match status" value="1"/>
</dbReference>
<accession>A0A023BU74</accession>
<dbReference type="EMBL" id="AQRA01000005">
    <property type="protein sequence ID" value="EZH73499.1"/>
    <property type="molecule type" value="Genomic_DNA"/>
</dbReference>
<dbReference type="Pfam" id="PF13519">
    <property type="entry name" value="VWA_2"/>
    <property type="match status" value="1"/>
</dbReference>
<dbReference type="GO" id="GO:0005524">
    <property type="term" value="F:ATP binding"/>
    <property type="evidence" value="ECO:0007669"/>
    <property type="project" value="InterPro"/>
</dbReference>
<dbReference type="PANTHER" id="PTHR35023">
    <property type="entry name" value="CHELATASE-RELATED"/>
    <property type="match status" value="1"/>
</dbReference>
<dbReference type="InterPro" id="IPR036465">
    <property type="entry name" value="vWFA_dom_sf"/>
</dbReference>
<dbReference type="Gene3D" id="1.10.8.80">
    <property type="entry name" value="Magnesium chelatase subunit I, C-Terminal domain"/>
    <property type="match status" value="1"/>
</dbReference>
<dbReference type="OrthoDB" id="9775079at2"/>